<feature type="domain" description="O-methyltransferase C-terminal" evidence="6">
    <location>
        <begin position="134"/>
        <end position="344"/>
    </location>
</feature>
<dbReference type="Gene3D" id="3.40.50.150">
    <property type="entry name" value="Vaccinia Virus protein VP39"/>
    <property type="match status" value="1"/>
</dbReference>
<evidence type="ECO:0000313" key="9">
    <source>
        <dbReference type="Proteomes" id="UP001293593"/>
    </source>
</evidence>
<dbReference type="Proteomes" id="UP001293593">
    <property type="component" value="Unassembled WGS sequence"/>
</dbReference>
<evidence type="ECO:0000259" key="7">
    <source>
        <dbReference type="Pfam" id="PF08100"/>
    </source>
</evidence>
<comment type="caution">
    <text evidence="8">The sequence shown here is derived from an EMBL/GenBank/DDBJ whole genome shotgun (WGS) entry which is preliminary data.</text>
</comment>
<dbReference type="Pfam" id="PF08100">
    <property type="entry name" value="Dimerisation"/>
    <property type="match status" value="1"/>
</dbReference>
<accession>A0AAE1JUR8</accession>
<dbReference type="FunFam" id="3.40.50.150:FF:000057">
    <property type="entry name" value="O-methyltransferase ZRP4"/>
    <property type="match status" value="1"/>
</dbReference>
<dbReference type="InterPro" id="IPR016461">
    <property type="entry name" value="COMT-like"/>
</dbReference>
<dbReference type="SUPFAM" id="SSF46785">
    <property type="entry name" value="Winged helix' DNA-binding domain"/>
    <property type="match status" value="1"/>
</dbReference>
<name>A0AAE1JUR8_9FABA</name>
<evidence type="ECO:0000256" key="1">
    <source>
        <dbReference type="ARBA" id="ARBA00022603"/>
    </source>
</evidence>
<dbReference type="EMBL" id="JAWXYG010000004">
    <property type="protein sequence ID" value="KAK4275988.1"/>
    <property type="molecule type" value="Genomic_DNA"/>
</dbReference>
<evidence type="ECO:0000256" key="4">
    <source>
        <dbReference type="ARBA" id="ARBA00050968"/>
    </source>
</evidence>
<proteinExistence type="predicted"/>
<organism evidence="8 9">
    <name type="scientific">Acacia crassicarpa</name>
    <name type="common">northern wattle</name>
    <dbReference type="NCBI Taxonomy" id="499986"/>
    <lineage>
        <taxon>Eukaryota</taxon>
        <taxon>Viridiplantae</taxon>
        <taxon>Streptophyta</taxon>
        <taxon>Embryophyta</taxon>
        <taxon>Tracheophyta</taxon>
        <taxon>Spermatophyta</taxon>
        <taxon>Magnoliopsida</taxon>
        <taxon>eudicotyledons</taxon>
        <taxon>Gunneridae</taxon>
        <taxon>Pentapetalae</taxon>
        <taxon>rosids</taxon>
        <taxon>fabids</taxon>
        <taxon>Fabales</taxon>
        <taxon>Fabaceae</taxon>
        <taxon>Caesalpinioideae</taxon>
        <taxon>mimosoid clade</taxon>
        <taxon>Acacieae</taxon>
        <taxon>Acacia</taxon>
    </lineage>
</organism>
<dbReference type="InterPro" id="IPR001077">
    <property type="entry name" value="COMT_C"/>
</dbReference>
<dbReference type="Pfam" id="PF00891">
    <property type="entry name" value="Methyltransf_2"/>
    <property type="match status" value="1"/>
</dbReference>
<evidence type="ECO:0000256" key="5">
    <source>
        <dbReference type="ARBA" id="ARBA00066355"/>
    </source>
</evidence>
<dbReference type="InterPro" id="IPR036390">
    <property type="entry name" value="WH_DNA-bd_sf"/>
</dbReference>
<dbReference type="PANTHER" id="PTHR11746">
    <property type="entry name" value="O-METHYLTRANSFERASE"/>
    <property type="match status" value="1"/>
</dbReference>
<dbReference type="PIRSF" id="PIRSF005739">
    <property type="entry name" value="O-mtase"/>
    <property type="match status" value="1"/>
</dbReference>
<dbReference type="GO" id="GO:0009717">
    <property type="term" value="P:isoflavonoid biosynthetic process"/>
    <property type="evidence" value="ECO:0007669"/>
    <property type="project" value="UniProtKB-ARBA"/>
</dbReference>
<keyword evidence="9" id="KW-1185">Reference proteome</keyword>
<dbReference type="InterPro" id="IPR029063">
    <property type="entry name" value="SAM-dependent_MTases_sf"/>
</dbReference>
<evidence type="ECO:0000256" key="2">
    <source>
        <dbReference type="ARBA" id="ARBA00022679"/>
    </source>
</evidence>
<dbReference type="GO" id="GO:0033800">
    <property type="term" value="F:isoflavone 7-O-methyltransferase activity"/>
    <property type="evidence" value="ECO:0007669"/>
    <property type="project" value="UniProtKB-EC"/>
</dbReference>
<evidence type="ECO:0000256" key="3">
    <source>
        <dbReference type="ARBA" id="ARBA00022691"/>
    </source>
</evidence>
<dbReference type="FunFam" id="1.10.10.10:FF:000213">
    <property type="entry name" value="Coniferyl alcohol 9-O-methyltransferase"/>
    <property type="match status" value="1"/>
</dbReference>
<gene>
    <name evidence="8" type="ORF">QN277_018992</name>
</gene>
<dbReference type="GO" id="GO:0046983">
    <property type="term" value="F:protein dimerization activity"/>
    <property type="evidence" value="ECO:0007669"/>
    <property type="project" value="InterPro"/>
</dbReference>
<sequence length="362" mass="40202">MDGIGDETSEFFHGQAQLYRVINLWMAPLCVKCAIELEIPDIIHKHGKPISLSHLVSALKIPPSKTTFVKGLMHLLAHNGIFSITKSNNNEEESEEEVSYDLTSASKLLVSGTDHCLSPMVLLATYPSMINLYHHLGKWARGDESTLKETIFNEGNIACDLFKQNPADIAVVQEGMASDSRLIKVALIRDFKYVFDGLSSIVDVGGGTGTVAKIICEAFPNLKCTVLDLPEVVSNLSGNTNLSFVFGDMFKFIPPADAVLIKSVLLNWDDEDCIKVLKNAKEAISSKGNEGKVIIIDLVFDERHDENEMLEGKLLLNIFFTAKHNSKLRSEQEWKQLSLKAGFKGFKMFPMFGLRSLIMLHP</sequence>
<dbReference type="GO" id="GO:0032259">
    <property type="term" value="P:methylation"/>
    <property type="evidence" value="ECO:0007669"/>
    <property type="project" value="UniProtKB-KW"/>
</dbReference>
<dbReference type="EC" id="2.1.1.150" evidence="5"/>
<keyword evidence="3" id="KW-0949">S-adenosyl-L-methionine</keyword>
<evidence type="ECO:0000259" key="6">
    <source>
        <dbReference type="Pfam" id="PF00891"/>
    </source>
</evidence>
<feature type="domain" description="O-methyltransferase dimerisation" evidence="7">
    <location>
        <begin position="21"/>
        <end position="111"/>
    </location>
</feature>
<dbReference type="Gene3D" id="1.10.10.10">
    <property type="entry name" value="Winged helix-like DNA-binding domain superfamily/Winged helix DNA-binding domain"/>
    <property type="match status" value="1"/>
</dbReference>
<reference evidence="8" key="1">
    <citation type="submission" date="2023-10" db="EMBL/GenBank/DDBJ databases">
        <title>Chromosome-level genome of the transformable northern wattle, Acacia crassicarpa.</title>
        <authorList>
            <person name="Massaro I."/>
            <person name="Sinha N.R."/>
            <person name="Poethig S."/>
            <person name="Leichty A.R."/>
        </authorList>
    </citation>
    <scope>NUCLEOTIDE SEQUENCE</scope>
    <source>
        <strain evidence="8">Acra3RX</strain>
        <tissue evidence="8">Leaf</tissue>
    </source>
</reference>
<dbReference type="InterPro" id="IPR012967">
    <property type="entry name" value="COMT_dimerisation"/>
</dbReference>
<keyword evidence="1" id="KW-0489">Methyltransferase</keyword>
<dbReference type="SUPFAM" id="SSF53335">
    <property type="entry name" value="S-adenosyl-L-methionine-dependent methyltransferases"/>
    <property type="match status" value="1"/>
</dbReference>
<keyword evidence="2" id="KW-0808">Transferase</keyword>
<protein>
    <recommendedName>
        <fullName evidence="5">isoflavone 7-O-methyltransferase</fullName>
        <ecNumber evidence="5">2.1.1.150</ecNumber>
    </recommendedName>
</protein>
<dbReference type="InterPro" id="IPR036388">
    <property type="entry name" value="WH-like_DNA-bd_sf"/>
</dbReference>
<comment type="catalytic activity">
    <reaction evidence="4">
        <text>a 7-hydroxyisoflavone + S-adenosyl-L-methionine = a 7-methoxyisoflavone + S-adenosyl-L-homocysteine + H(+)</text>
        <dbReference type="Rhea" id="RHEA:17933"/>
        <dbReference type="ChEBI" id="CHEBI:15378"/>
        <dbReference type="ChEBI" id="CHEBI:55465"/>
        <dbReference type="ChEBI" id="CHEBI:57856"/>
        <dbReference type="ChEBI" id="CHEBI:59789"/>
        <dbReference type="ChEBI" id="CHEBI:140356"/>
        <dbReference type="EC" id="2.1.1.150"/>
    </reaction>
</comment>
<dbReference type="AlphaFoldDB" id="A0AAE1JUR8"/>
<evidence type="ECO:0000313" key="8">
    <source>
        <dbReference type="EMBL" id="KAK4275988.1"/>
    </source>
</evidence>
<dbReference type="PROSITE" id="PS51683">
    <property type="entry name" value="SAM_OMT_II"/>
    <property type="match status" value="1"/>
</dbReference>